<keyword evidence="6 11" id="KW-1133">Transmembrane helix</keyword>
<evidence type="ECO:0000259" key="13">
    <source>
        <dbReference type="Pfam" id="PF08345"/>
    </source>
</evidence>
<feature type="domain" description="Flagellar M-ring C-terminal" evidence="13">
    <location>
        <begin position="259"/>
        <end position="423"/>
    </location>
</feature>
<dbReference type="EMBL" id="CP004005">
    <property type="protein sequence ID" value="AGH16869.1"/>
    <property type="molecule type" value="Genomic_DNA"/>
</dbReference>
<dbReference type="PRINTS" id="PR01009">
    <property type="entry name" value="FLGMRINGFLIF"/>
</dbReference>
<dbReference type="InterPro" id="IPR043427">
    <property type="entry name" value="YscJ/FliF"/>
</dbReference>
<dbReference type="Pfam" id="PF08345">
    <property type="entry name" value="YscJ_FliF_C"/>
    <property type="match status" value="1"/>
</dbReference>
<keyword evidence="5 11" id="KW-0812">Transmembrane</keyword>
<comment type="similarity">
    <text evidence="3 9">Belongs to the FliF family.</text>
</comment>
<evidence type="ECO:0000256" key="5">
    <source>
        <dbReference type="ARBA" id="ARBA00022692"/>
    </source>
</evidence>
<dbReference type="Pfam" id="PF01514">
    <property type="entry name" value="YscJ_FliF"/>
    <property type="match status" value="1"/>
</dbReference>
<proteinExistence type="inferred from homology"/>
<feature type="transmembrane region" description="Helical" evidence="11">
    <location>
        <begin position="446"/>
        <end position="470"/>
    </location>
</feature>
<feature type="transmembrane region" description="Helical" evidence="11">
    <location>
        <begin position="32"/>
        <end position="53"/>
    </location>
</feature>
<keyword evidence="14" id="KW-0966">Cell projection</keyword>
<name>A0ABN4B066_LIBAS</name>
<comment type="subcellular location">
    <subcellularLocation>
        <location evidence="1 9">Bacterial flagellum basal body</location>
    </subcellularLocation>
    <subcellularLocation>
        <location evidence="2">Cell membrane</location>
        <topology evidence="2">Multi-pass membrane protein</topology>
    </subcellularLocation>
</comment>
<dbReference type="PANTHER" id="PTHR30046:SF0">
    <property type="entry name" value="FLAGELLAR M-RING PROTEIN"/>
    <property type="match status" value="1"/>
</dbReference>
<evidence type="ECO:0000256" key="10">
    <source>
        <dbReference type="SAM" id="MobiDB-lite"/>
    </source>
</evidence>
<evidence type="ECO:0000313" key="15">
    <source>
        <dbReference type="Proteomes" id="UP000011820"/>
    </source>
</evidence>
<evidence type="ECO:0000256" key="7">
    <source>
        <dbReference type="ARBA" id="ARBA00023136"/>
    </source>
</evidence>
<evidence type="ECO:0000256" key="11">
    <source>
        <dbReference type="SAM" id="Phobius"/>
    </source>
</evidence>
<gene>
    <name evidence="14" type="ORF">WSI_02495</name>
</gene>
<dbReference type="Proteomes" id="UP000011820">
    <property type="component" value="Chromosome"/>
</dbReference>
<feature type="region of interest" description="Disordered" evidence="10">
    <location>
        <begin position="300"/>
        <end position="347"/>
    </location>
</feature>
<accession>A0ABN4B066</accession>
<dbReference type="InterPro" id="IPR045851">
    <property type="entry name" value="AMP-bd_C_sf"/>
</dbReference>
<evidence type="ECO:0000259" key="12">
    <source>
        <dbReference type="Pfam" id="PF01514"/>
    </source>
</evidence>
<evidence type="ECO:0000256" key="1">
    <source>
        <dbReference type="ARBA" id="ARBA00004117"/>
    </source>
</evidence>
<keyword evidence="7 11" id="KW-0472">Membrane</keyword>
<dbReference type="InterPro" id="IPR006182">
    <property type="entry name" value="FliF_N_dom"/>
</dbReference>
<dbReference type="InterPro" id="IPR000067">
    <property type="entry name" value="FlgMring_FliF"/>
</dbReference>
<evidence type="ECO:0000256" key="4">
    <source>
        <dbReference type="ARBA" id="ARBA00022475"/>
    </source>
</evidence>
<keyword evidence="14" id="KW-0969">Cilium</keyword>
<dbReference type="PIRSF" id="PIRSF004862">
    <property type="entry name" value="FliF"/>
    <property type="match status" value="1"/>
</dbReference>
<evidence type="ECO:0000256" key="8">
    <source>
        <dbReference type="ARBA" id="ARBA00023143"/>
    </source>
</evidence>
<feature type="compositionally biased region" description="Polar residues" evidence="10">
    <location>
        <begin position="307"/>
        <end position="320"/>
    </location>
</feature>
<feature type="domain" description="Flagellar M-ring N-terminal" evidence="12">
    <location>
        <begin position="54"/>
        <end position="228"/>
    </location>
</feature>
<evidence type="ECO:0000256" key="3">
    <source>
        <dbReference type="ARBA" id="ARBA00007971"/>
    </source>
</evidence>
<dbReference type="Gene3D" id="3.30.300.30">
    <property type="match status" value="1"/>
</dbReference>
<evidence type="ECO:0000256" key="2">
    <source>
        <dbReference type="ARBA" id="ARBA00004651"/>
    </source>
</evidence>
<protein>
    <recommendedName>
        <fullName evidence="9">Flagellar M-ring protein</fullName>
    </recommendedName>
</protein>
<reference evidence="14 15" key="1">
    <citation type="journal article" date="2013" name="Genome Announc.">
        <title>Complete Genome Sequence of a Chinese Strain of 'Candidatus Liberibacter asiaticus'.</title>
        <authorList>
            <person name="Lin H."/>
            <person name="Han C.S."/>
            <person name="Liu B."/>
            <person name="Lou B."/>
            <person name="Bai X."/>
            <person name="Deng C."/>
            <person name="Civerolo E.L."/>
            <person name="Gupta G."/>
        </authorList>
    </citation>
    <scope>NUCLEOTIDE SEQUENCE [LARGE SCALE GENOMIC DNA]</scope>
    <source>
        <strain evidence="15">gxpsy</strain>
    </source>
</reference>
<keyword evidence="14" id="KW-0282">Flagellum</keyword>
<evidence type="ECO:0000313" key="14">
    <source>
        <dbReference type="EMBL" id="AGH16869.1"/>
    </source>
</evidence>
<dbReference type="NCBIfam" id="TIGR00206">
    <property type="entry name" value="fliF"/>
    <property type="match status" value="1"/>
</dbReference>
<keyword evidence="8 9" id="KW-0975">Bacterial flagellum</keyword>
<evidence type="ECO:0000256" key="9">
    <source>
        <dbReference type="PIRNR" id="PIRNR004862"/>
    </source>
</evidence>
<evidence type="ECO:0000256" key="6">
    <source>
        <dbReference type="ARBA" id="ARBA00022989"/>
    </source>
</evidence>
<dbReference type="PANTHER" id="PTHR30046">
    <property type="entry name" value="FLAGELLAR M-RING PROTEIN"/>
    <property type="match status" value="1"/>
</dbReference>
<dbReference type="InterPro" id="IPR013556">
    <property type="entry name" value="Flag_M-ring_C"/>
</dbReference>
<keyword evidence="15" id="KW-1185">Reference proteome</keyword>
<keyword evidence="4" id="KW-1003">Cell membrane</keyword>
<organism evidence="14 15">
    <name type="scientific">Candidatus Liberibacter asiaticus str. gxpsy</name>
    <dbReference type="NCBI Taxonomy" id="1174529"/>
    <lineage>
        <taxon>Bacteria</taxon>
        <taxon>Pseudomonadati</taxon>
        <taxon>Pseudomonadota</taxon>
        <taxon>Alphaproteobacteria</taxon>
        <taxon>Hyphomicrobiales</taxon>
        <taxon>Rhizobiaceae</taxon>
        <taxon>Liberibacter</taxon>
    </lineage>
</organism>
<comment type="function">
    <text evidence="9">The M ring may be actively involved in energy transduction.</text>
</comment>
<sequence>MYTIVFSGKKVAILDQLLQFFKSGTSLGRTRILILASVILVPIMLFMAARFFVNSPHYDNLYVKLEVSDVNRISVALSEANIDFRISDNGSSISVPSSMVGKARIHLAAQGLPSSSSNSGYELFDKVNSFGLTSFMQEITRVRALEGEIARTIQSISGIVAARVHIVMPDMGSFRKIGARPTASVMIRAINPSVYKSAEAIRHLVAAAVPNLDMGDVTVLDSTGKLLTANEMERNILGKSLSIVQAIQHEIEMNINKALAAFLGVDNFRSAVVAELNMDTQQIREIVYDPDSKVERSIRLSKDAQRSETSQPESAVTVEQNMPHVSDRKVPLPRSLENTDKKEEQSNYEINTKSIATTHDNYKLERLSIAVVVNKGRLTEVLGRSADQGKIDSYLAEINKIVSAATGINSRRGDTITITSMDFLENQLFNSGTVQVSFMDILSRHFATVINALVFLVGTLLVTFLGLHALRRLHNIDDAKKGEVGGKSILSPPPISSAVTTGLMPNDNIALDSSNQDIFSHSRNLQSRINSYVSKQSDLRLLHMIEINEERFAKILRKWARSEIEDRYTQHIS</sequence>